<dbReference type="Proteomes" id="UP000272942">
    <property type="component" value="Unassembled WGS sequence"/>
</dbReference>
<reference evidence="5" key="1">
    <citation type="submission" date="2016-06" db="UniProtKB">
        <authorList>
            <consortium name="WormBaseParasite"/>
        </authorList>
    </citation>
    <scope>IDENTIFICATION</scope>
</reference>
<feature type="compositionally biased region" description="Polar residues" evidence="2">
    <location>
        <begin position="298"/>
        <end position="317"/>
    </location>
</feature>
<dbReference type="EMBL" id="UZAN01049686">
    <property type="protein sequence ID" value="VDP87627.1"/>
    <property type="molecule type" value="Genomic_DNA"/>
</dbReference>
<keyword evidence="4" id="KW-1185">Reference proteome</keyword>
<sequence>MDSRFPLGQLDRSVESTVKRLDQMLVQLDGYRPLLEQNVTCAEFDIRATFDSLICALGQRQMQLLKQLDKIAKEKTIVIENQRQMIENLRANIVACMSNRNKNIGQIQEYLSRAESAILNSSSAPFVSFRTEKSVMHQTVSSYGRIISQYCGHFADPSQPSSCLPRALEEEDENDESVDCGYRAQSMVFNRIHAPSSHIKPDLLQWLSEEHSFDNQNRGQSEQKMGFSALSGLPLLHSGLESQSSTPSHMAKSVGCHPNNQTVMSFPFRSCDPLLMRHWLDTNPALKELNKSKESTCRKFSQTTSLGSSDGTGATDSESFVALTGSTIGRLGSFKDWMCFDPLELCEIPGLSASDQSRSVVAPPSQTPSDWLIWLTPASAEHVPDDRLTTNSINHRQKDDSRPASLLPTHLTQSGVLDVDRWIAKSNQSEPTQDGTPCPMLAADREPTNEVAVPSETPSMVKKCFYSSVFTT</sequence>
<dbReference type="WBParaSite" id="ECPE_0001082901-mRNA-1">
    <property type="protein sequence ID" value="ECPE_0001082901-mRNA-1"/>
    <property type="gene ID" value="ECPE_0001082901"/>
</dbReference>
<keyword evidence="1" id="KW-0175">Coiled coil</keyword>
<dbReference type="OrthoDB" id="6334544at2759"/>
<protein>
    <submittedName>
        <fullName evidence="3 5">Uncharacterized protein</fullName>
    </submittedName>
</protein>
<feature type="region of interest" description="Disordered" evidence="2">
    <location>
        <begin position="297"/>
        <end position="317"/>
    </location>
</feature>
<evidence type="ECO:0000256" key="2">
    <source>
        <dbReference type="SAM" id="MobiDB-lite"/>
    </source>
</evidence>
<gene>
    <name evidence="3" type="ORF">ECPE_LOCUS10795</name>
</gene>
<feature type="region of interest" description="Disordered" evidence="2">
    <location>
        <begin position="384"/>
        <end position="407"/>
    </location>
</feature>
<organism evidence="5">
    <name type="scientific">Echinostoma caproni</name>
    <dbReference type="NCBI Taxonomy" id="27848"/>
    <lineage>
        <taxon>Eukaryota</taxon>
        <taxon>Metazoa</taxon>
        <taxon>Spiralia</taxon>
        <taxon>Lophotrochozoa</taxon>
        <taxon>Platyhelminthes</taxon>
        <taxon>Trematoda</taxon>
        <taxon>Digenea</taxon>
        <taxon>Plagiorchiida</taxon>
        <taxon>Echinostomata</taxon>
        <taxon>Echinostomatoidea</taxon>
        <taxon>Echinostomatidae</taxon>
        <taxon>Echinostoma</taxon>
    </lineage>
</organism>
<evidence type="ECO:0000256" key="1">
    <source>
        <dbReference type="SAM" id="Coils"/>
    </source>
</evidence>
<evidence type="ECO:0000313" key="3">
    <source>
        <dbReference type="EMBL" id="VDP87627.1"/>
    </source>
</evidence>
<feature type="coiled-coil region" evidence="1">
    <location>
        <begin position="72"/>
        <end position="99"/>
    </location>
</feature>
<accession>A0A183AV11</accession>
<proteinExistence type="predicted"/>
<reference evidence="3 4" key="2">
    <citation type="submission" date="2018-11" db="EMBL/GenBank/DDBJ databases">
        <authorList>
            <consortium name="Pathogen Informatics"/>
        </authorList>
    </citation>
    <scope>NUCLEOTIDE SEQUENCE [LARGE SCALE GENOMIC DNA]</scope>
    <source>
        <strain evidence="3 4">Egypt</strain>
    </source>
</reference>
<evidence type="ECO:0000313" key="5">
    <source>
        <dbReference type="WBParaSite" id="ECPE_0001082901-mRNA-1"/>
    </source>
</evidence>
<name>A0A183AV11_9TREM</name>
<dbReference type="AlphaFoldDB" id="A0A183AV11"/>
<evidence type="ECO:0000313" key="4">
    <source>
        <dbReference type="Proteomes" id="UP000272942"/>
    </source>
</evidence>